<proteinExistence type="predicted"/>
<name>A0A1Y1HRR9_KLENI</name>
<accession>A0A1Y1HRR9</accession>
<dbReference type="PANTHER" id="PTHR42923">
    <property type="entry name" value="PROTOPORPHYRINOGEN OXIDASE"/>
    <property type="match status" value="1"/>
</dbReference>
<organism evidence="2 3">
    <name type="scientific">Klebsormidium nitens</name>
    <name type="common">Green alga</name>
    <name type="synonym">Ulothrix nitens</name>
    <dbReference type="NCBI Taxonomy" id="105231"/>
    <lineage>
        <taxon>Eukaryota</taxon>
        <taxon>Viridiplantae</taxon>
        <taxon>Streptophyta</taxon>
        <taxon>Klebsormidiophyceae</taxon>
        <taxon>Klebsormidiales</taxon>
        <taxon>Klebsormidiaceae</taxon>
        <taxon>Klebsormidium</taxon>
    </lineage>
</organism>
<dbReference type="FunFam" id="3.50.50.60:FF:000702">
    <property type="entry name" value="OSJNBa0084K11.8-like protein"/>
    <property type="match status" value="1"/>
</dbReference>
<gene>
    <name evidence="2" type="ORF">KFL_000400020</name>
</gene>
<keyword evidence="3" id="KW-1185">Reference proteome</keyword>
<dbReference type="Proteomes" id="UP000054558">
    <property type="component" value="Unassembled WGS sequence"/>
</dbReference>
<dbReference type="InterPro" id="IPR036188">
    <property type="entry name" value="FAD/NAD-bd_sf"/>
</dbReference>
<sequence length="522" mass="56655">MEHVAWTEKKKAVVVGGGWAGFGAAYQLARCGFAVTLLDASPDPGGLSGGFRTSQGRAVEAGMKGFWYQYHNIYRLVEELSILPPFTEWTRSSFYSPAGIQVEAPVFQDLPRLPTPLGSFLYTSPYFRSLPIADRLTAIPLVQALVEFDVDEEAYARYDAMTARELFRSAGVSARLYREFLEPILLVTLFAPGEQLSAAAALGALYYYVLAHQADFDVRWCKGPVVESLFAPWRRKLEIMGARILGGQRVQRVTVDDVSGRATAITAIDSNGQATTFSADAVVFAVGVNAMQRIVATSPPLADRPDFAGFSNLGGIDVLAARLWLDRRVTPPNPSNVFSGFDATTGGTFFDLNALQDEYRNEAGSVIEVDFYHANQLLPLPDDVIVDRVLNRYLAGCEPGFGGAKVLDSSVLRFKGAVTLFGPGSHQHMPSTSTSIPNLFMAGDWLAQGPGSHGARGLSQEKAYVTGLEAGRQAAVLLGQGQNEAVPILGVEEDEPHIATAKSVARESRKLVRDLGFRWPLL</sequence>
<dbReference type="PRINTS" id="PR00368">
    <property type="entry name" value="FADPNR"/>
</dbReference>
<dbReference type="GO" id="GO:0016491">
    <property type="term" value="F:oxidoreductase activity"/>
    <property type="evidence" value="ECO:0000318"/>
    <property type="project" value="GO_Central"/>
</dbReference>
<protein>
    <submittedName>
        <fullName evidence="2">Amine oxidase</fullName>
    </submittedName>
</protein>
<dbReference type="Gene3D" id="3.50.50.60">
    <property type="entry name" value="FAD/NAD(P)-binding domain"/>
    <property type="match status" value="1"/>
</dbReference>
<evidence type="ECO:0000313" key="2">
    <source>
        <dbReference type="EMBL" id="GAQ79859.1"/>
    </source>
</evidence>
<dbReference type="EMBL" id="DF236989">
    <property type="protein sequence ID" value="GAQ79859.1"/>
    <property type="molecule type" value="Genomic_DNA"/>
</dbReference>
<dbReference type="PANTHER" id="PTHR42923:SF46">
    <property type="entry name" value="AMINE OXIDASE"/>
    <property type="match status" value="1"/>
</dbReference>
<dbReference type="OMA" id="HGFWREY"/>
<reference evidence="2 3" key="1">
    <citation type="journal article" date="2014" name="Nat. Commun.">
        <title>Klebsormidium flaccidum genome reveals primary factors for plant terrestrial adaptation.</title>
        <authorList>
            <person name="Hori K."/>
            <person name="Maruyama F."/>
            <person name="Fujisawa T."/>
            <person name="Togashi T."/>
            <person name="Yamamoto N."/>
            <person name="Seo M."/>
            <person name="Sato S."/>
            <person name="Yamada T."/>
            <person name="Mori H."/>
            <person name="Tajima N."/>
            <person name="Moriyama T."/>
            <person name="Ikeuchi M."/>
            <person name="Watanabe M."/>
            <person name="Wada H."/>
            <person name="Kobayashi K."/>
            <person name="Saito M."/>
            <person name="Masuda T."/>
            <person name="Sasaki-Sekimoto Y."/>
            <person name="Mashiguchi K."/>
            <person name="Awai K."/>
            <person name="Shimojima M."/>
            <person name="Masuda S."/>
            <person name="Iwai M."/>
            <person name="Nobusawa T."/>
            <person name="Narise T."/>
            <person name="Kondo S."/>
            <person name="Saito H."/>
            <person name="Sato R."/>
            <person name="Murakawa M."/>
            <person name="Ihara Y."/>
            <person name="Oshima-Yamada Y."/>
            <person name="Ohtaka K."/>
            <person name="Satoh M."/>
            <person name="Sonobe K."/>
            <person name="Ishii M."/>
            <person name="Ohtani R."/>
            <person name="Kanamori-Sato M."/>
            <person name="Honoki R."/>
            <person name="Miyazaki D."/>
            <person name="Mochizuki H."/>
            <person name="Umetsu J."/>
            <person name="Higashi K."/>
            <person name="Shibata D."/>
            <person name="Kamiya Y."/>
            <person name="Sato N."/>
            <person name="Nakamura Y."/>
            <person name="Tabata S."/>
            <person name="Ida S."/>
            <person name="Kurokawa K."/>
            <person name="Ohta H."/>
        </authorList>
    </citation>
    <scope>NUCLEOTIDE SEQUENCE [LARGE SCALE GENOMIC DNA]</scope>
    <source>
        <strain evidence="2 3">NIES-2285</strain>
    </source>
</reference>
<dbReference type="Pfam" id="PF01593">
    <property type="entry name" value="Amino_oxidase"/>
    <property type="match status" value="1"/>
</dbReference>
<evidence type="ECO:0000259" key="1">
    <source>
        <dbReference type="Pfam" id="PF01593"/>
    </source>
</evidence>
<feature type="domain" description="Amine oxidase" evidence="1">
    <location>
        <begin position="20"/>
        <end position="449"/>
    </location>
</feature>
<dbReference type="SUPFAM" id="SSF51905">
    <property type="entry name" value="FAD/NAD(P)-binding domain"/>
    <property type="match status" value="1"/>
</dbReference>
<dbReference type="AlphaFoldDB" id="A0A1Y1HRR9"/>
<evidence type="ECO:0000313" key="3">
    <source>
        <dbReference type="Proteomes" id="UP000054558"/>
    </source>
</evidence>
<dbReference type="STRING" id="105231.A0A1Y1HRR9"/>
<dbReference type="OrthoDB" id="2219495at2759"/>
<dbReference type="InterPro" id="IPR050464">
    <property type="entry name" value="Zeta_carotene_desat/Oxidored"/>
</dbReference>
<dbReference type="InterPro" id="IPR002937">
    <property type="entry name" value="Amino_oxidase"/>
</dbReference>